<evidence type="ECO:0000259" key="1">
    <source>
        <dbReference type="Pfam" id="PF01208"/>
    </source>
</evidence>
<name>A0A419F543_9BACT</name>
<dbReference type="SUPFAM" id="SSF51726">
    <property type="entry name" value="UROD/MetE-like"/>
    <property type="match status" value="1"/>
</dbReference>
<dbReference type="Pfam" id="PF01208">
    <property type="entry name" value="URO-D"/>
    <property type="match status" value="1"/>
</dbReference>
<sequence>MNARERFHATCRFEPVDRAFRFETIGFWPETIERWRKEGLPEEVEVISAYVHFGMDLRMPFFIGGGYDAGFVPAFEEKVIEESDEYRILRTTYGSVIKEFKGRQSTLPQFLEFPVRDMKTFEDIKWRLDPATPERLGNWHQTAQLYNESDVPVYLYVCGLFGTARHLLGFDNLMFAYYDSPKLIHAIGEQWVKLLTGVIEQMTASAKIDAIDFWEDMAYRNGPMIGPVLFREFMSPYYKRVIGCARSRGIEVFEVDTDGNIHTLIPLFLEVGVNKLLPFEVQAGMDIREVRKKYGKNLIIEGGLDKRTLALDFGAIREEVEFKVPMLLRDGGFFPAIDHYVPPDVSLENFEYFLKIVRDIGTGKR</sequence>
<dbReference type="GO" id="GO:0004853">
    <property type="term" value="F:uroporphyrinogen decarboxylase activity"/>
    <property type="evidence" value="ECO:0007669"/>
    <property type="project" value="InterPro"/>
</dbReference>
<gene>
    <name evidence="2" type="ORF">C4532_04130</name>
</gene>
<protein>
    <recommendedName>
        <fullName evidence="1">Uroporphyrinogen decarboxylase (URO-D) domain-containing protein</fullName>
    </recommendedName>
</protein>
<dbReference type="AlphaFoldDB" id="A0A419F543"/>
<proteinExistence type="predicted"/>
<dbReference type="Proteomes" id="UP000285961">
    <property type="component" value="Unassembled WGS sequence"/>
</dbReference>
<dbReference type="GO" id="GO:0006779">
    <property type="term" value="P:porphyrin-containing compound biosynthetic process"/>
    <property type="evidence" value="ECO:0007669"/>
    <property type="project" value="InterPro"/>
</dbReference>
<dbReference type="EMBL" id="QZKI01000026">
    <property type="protein sequence ID" value="RJP73506.1"/>
    <property type="molecule type" value="Genomic_DNA"/>
</dbReference>
<organism evidence="2 3">
    <name type="scientific">Candidatus Abyssobacteria bacterium SURF_17</name>
    <dbReference type="NCBI Taxonomy" id="2093361"/>
    <lineage>
        <taxon>Bacteria</taxon>
        <taxon>Pseudomonadati</taxon>
        <taxon>Candidatus Hydrogenedentota</taxon>
        <taxon>Candidatus Abyssobacteria</taxon>
    </lineage>
</organism>
<comment type="caution">
    <text evidence="2">The sequence shown here is derived from an EMBL/GenBank/DDBJ whole genome shotgun (WGS) entry which is preliminary data.</text>
</comment>
<dbReference type="InterPro" id="IPR000257">
    <property type="entry name" value="Uroporphyrinogen_deCOase"/>
</dbReference>
<evidence type="ECO:0000313" key="3">
    <source>
        <dbReference type="Proteomes" id="UP000285961"/>
    </source>
</evidence>
<dbReference type="InterPro" id="IPR038071">
    <property type="entry name" value="UROD/MetE-like_sf"/>
</dbReference>
<evidence type="ECO:0000313" key="2">
    <source>
        <dbReference type="EMBL" id="RJP73506.1"/>
    </source>
</evidence>
<feature type="domain" description="Uroporphyrinogen decarboxylase (URO-D)" evidence="1">
    <location>
        <begin position="109"/>
        <end position="359"/>
    </location>
</feature>
<dbReference type="Gene3D" id="3.20.20.210">
    <property type="match status" value="1"/>
</dbReference>
<accession>A0A419F543</accession>
<reference evidence="2 3" key="1">
    <citation type="journal article" date="2017" name="ISME J.">
        <title>Energy and carbon metabolisms in a deep terrestrial subsurface fluid microbial community.</title>
        <authorList>
            <person name="Momper L."/>
            <person name="Jungbluth S.P."/>
            <person name="Lee M.D."/>
            <person name="Amend J.P."/>
        </authorList>
    </citation>
    <scope>NUCLEOTIDE SEQUENCE [LARGE SCALE GENOMIC DNA]</scope>
    <source>
        <strain evidence="2">SURF_17</strain>
    </source>
</reference>